<reference evidence="2" key="1">
    <citation type="journal article" date="2022" name="bioRxiv">
        <title>Sequencing and chromosome-scale assembly of the giantPleurodeles waltlgenome.</title>
        <authorList>
            <person name="Brown T."/>
            <person name="Elewa A."/>
            <person name="Iarovenko S."/>
            <person name="Subramanian E."/>
            <person name="Araus A.J."/>
            <person name="Petzold A."/>
            <person name="Susuki M."/>
            <person name="Suzuki K.-i.T."/>
            <person name="Hayashi T."/>
            <person name="Toyoda A."/>
            <person name="Oliveira C."/>
            <person name="Osipova E."/>
            <person name="Leigh N.D."/>
            <person name="Simon A."/>
            <person name="Yun M.H."/>
        </authorList>
    </citation>
    <scope>NUCLEOTIDE SEQUENCE</scope>
    <source>
        <strain evidence="2">20211129_DDA</strain>
        <tissue evidence="2">Liver</tissue>
    </source>
</reference>
<protein>
    <submittedName>
        <fullName evidence="2">Uncharacterized protein</fullName>
    </submittedName>
</protein>
<name>A0AAV7LR80_PLEWA</name>
<keyword evidence="3" id="KW-1185">Reference proteome</keyword>
<sequence>MEDRKSGRDKQVEWVQQQVLLLKEHHVELPANAEDLKNCSQPNNVRIKGVPTQTEGSNLREYVEAPFRHILGAAEDTNIQLDCDSPRPDKAPLAEIMTCVHDFPIKEYILCKALDAHLIQFHATPVLYQDLAAITLKKWQVFCLIMDHLCQAGITYSWGHSFRIIFRHNWKLHQLRSLTDACTILGIVDSASADSYNRPRTIRKQSSQWHRVRDPRLEQTQTR</sequence>
<comment type="caution">
    <text evidence="2">The sequence shown here is derived from an EMBL/GenBank/DDBJ whole genome shotgun (WGS) entry which is preliminary data.</text>
</comment>
<evidence type="ECO:0000256" key="1">
    <source>
        <dbReference type="SAM" id="MobiDB-lite"/>
    </source>
</evidence>
<organism evidence="2 3">
    <name type="scientific">Pleurodeles waltl</name>
    <name type="common">Iberian ribbed newt</name>
    <dbReference type="NCBI Taxonomy" id="8319"/>
    <lineage>
        <taxon>Eukaryota</taxon>
        <taxon>Metazoa</taxon>
        <taxon>Chordata</taxon>
        <taxon>Craniata</taxon>
        <taxon>Vertebrata</taxon>
        <taxon>Euteleostomi</taxon>
        <taxon>Amphibia</taxon>
        <taxon>Batrachia</taxon>
        <taxon>Caudata</taxon>
        <taxon>Salamandroidea</taxon>
        <taxon>Salamandridae</taxon>
        <taxon>Pleurodelinae</taxon>
        <taxon>Pleurodeles</taxon>
    </lineage>
</organism>
<evidence type="ECO:0000313" key="3">
    <source>
        <dbReference type="Proteomes" id="UP001066276"/>
    </source>
</evidence>
<evidence type="ECO:0000313" key="2">
    <source>
        <dbReference type="EMBL" id="KAJ1089990.1"/>
    </source>
</evidence>
<gene>
    <name evidence="2" type="ORF">NDU88_003130</name>
</gene>
<proteinExistence type="predicted"/>
<feature type="region of interest" description="Disordered" evidence="1">
    <location>
        <begin position="202"/>
        <end position="223"/>
    </location>
</feature>
<dbReference type="AlphaFoldDB" id="A0AAV7LR80"/>
<accession>A0AAV7LR80</accession>
<dbReference type="Proteomes" id="UP001066276">
    <property type="component" value="Chromosome 11"/>
</dbReference>
<dbReference type="EMBL" id="JANPWB010000015">
    <property type="protein sequence ID" value="KAJ1089990.1"/>
    <property type="molecule type" value="Genomic_DNA"/>
</dbReference>